<dbReference type="EMBL" id="CP042652">
    <property type="protein sequence ID" value="QKE29329.1"/>
    <property type="molecule type" value="Genomic_DNA"/>
</dbReference>
<evidence type="ECO:0000313" key="2">
    <source>
        <dbReference type="EMBL" id="QKE29329.1"/>
    </source>
</evidence>
<dbReference type="Proteomes" id="UP000503483">
    <property type="component" value="Chromosome"/>
</dbReference>
<gene>
    <name evidence="2" type="ORF">AACT_2202</name>
</gene>
<keyword evidence="1" id="KW-0175">Coiled coil</keyword>
<organism evidence="2 3">
    <name type="scientific">Arcobacter acticola</name>
    <dbReference type="NCBI Taxonomy" id="1849015"/>
    <lineage>
        <taxon>Bacteria</taxon>
        <taxon>Pseudomonadati</taxon>
        <taxon>Campylobacterota</taxon>
        <taxon>Epsilonproteobacteria</taxon>
        <taxon>Campylobacterales</taxon>
        <taxon>Arcobacteraceae</taxon>
        <taxon>Arcobacter</taxon>
    </lineage>
</organism>
<dbReference type="KEGG" id="paco:AACT_2202"/>
<keyword evidence="3" id="KW-1185">Reference proteome</keyword>
<evidence type="ECO:0000256" key="1">
    <source>
        <dbReference type="SAM" id="Coils"/>
    </source>
</evidence>
<sequence>MKFNDQLMKNALIRINELQEEIIQKSKNISGAEDFVKQKLELYEEDERIRAIAKDINLQEKQITDNFFNK</sequence>
<protein>
    <submittedName>
        <fullName evidence="2">Uncharacterized protein</fullName>
    </submittedName>
</protein>
<dbReference type="AlphaFoldDB" id="A0A6M8EMM3"/>
<evidence type="ECO:0000313" key="3">
    <source>
        <dbReference type="Proteomes" id="UP000503483"/>
    </source>
</evidence>
<dbReference type="RefSeq" id="WP_172126964.1">
    <property type="nucleotide sequence ID" value="NZ_CP042652.1"/>
</dbReference>
<accession>A0A6M8EMM3</accession>
<reference evidence="2 3" key="1">
    <citation type="submission" date="2019-08" db="EMBL/GenBank/DDBJ databases">
        <title>Complete genome sequence of Arcobacter acticola.</title>
        <authorList>
            <person name="Miller W."/>
        </authorList>
    </citation>
    <scope>NUCLEOTIDE SEQUENCE [LARGE SCALE GENOMIC DNA]</scope>
    <source>
        <strain evidence="2 3">KCTC 52212</strain>
    </source>
</reference>
<feature type="coiled-coil region" evidence="1">
    <location>
        <begin position="1"/>
        <end position="28"/>
    </location>
</feature>
<proteinExistence type="predicted"/>
<name>A0A6M8EMM3_9BACT</name>